<dbReference type="RefSeq" id="WP_308158856.1">
    <property type="nucleotide sequence ID" value="NZ_JAGGMS010000001.1"/>
</dbReference>
<dbReference type="PANTHER" id="PTHR46696:SF4">
    <property type="entry name" value="BIOTIN BIOSYNTHESIS CYTOCHROME P450"/>
    <property type="match status" value="1"/>
</dbReference>
<keyword evidence="4" id="KW-1185">Reference proteome</keyword>
<evidence type="ECO:0000313" key="3">
    <source>
        <dbReference type="EMBL" id="MBP2183473.1"/>
    </source>
</evidence>
<comment type="similarity">
    <text evidence="1 2">Belongs to the cytochrome P450 family.</text>
</comment>
<organism evidence="3 4">
    <name type="scientific">Amycolatopsis magusensis</name>
    <dbReference type="NCBI Taxonomy" id="882444"/>
    <lineage>
        <taxon>Bacteria</taxon>
        <taxon>Bacillati</taxon>
        <taxon>Actinomycetota</taxon>
        <taxon>Actinomycetes</taxon>
        <taxon>Pseudonocardiales</taxon>
        <taxon>Pseudonocardiaceae</taxon>
        <taxon>Amycolatopsis</taxon>
    </lineage>
</organism>
<dbReference type="PROSITE" id="PS00086">
    <property type="entry name" value="CYTOCHROME_P450"/>
    <property type="match status" value="1"/>
</dbReference>
<keyword evidence="2" id="KW-0408">Iron</keyword>
<accession>A0ABS4PX89</accession>
<dbReference type="InterPro" id="IPR001128">
    <property type="entry name" value="Cyt_P450"/>
</dbReference>
<dbReference type="SUPFAM" id="SSF48264">
    <property type="entry name" value="Cytochrome P450"/>
    <property type="match status" value="1"/>
</dbReference>
<dbReference type="InterPro" id="IPR017972">
    <property type="entry name" value="Cyt_P450_CS"/>
</dbReference>
<proteinExistence type="inferred from homology"/>
<keyword evidence="2" id="KW-0479">Metal-binding</keyword>
<sequence>MNSVAELGSIDLTDPHTYVRHDLSGLWRHLRDEQPVHRHPETARGPGFWVVSRYADVQAAARDVKRYTSERGNSLDTLLLGTDPSGGKMLTTSDPPWHTHLRKLLLRSFSPRALGIIADRVRASTDRLIAEAVRAGDCDVAADVAAHVPLATICDLLDIPDADRAELLRLTKSAVSSDDPDATATDGWMAKNDILFYFAELAEERKDTPHADIVSLLATSEVDGRYLSQSEVVLNCYNLILGGDETTRLAMAGGIDALIDFPEQWQALRDGEADLDTAVEEVLRWTTPAQYYGRVAKQDLEIAGQPIAEGDIVTLWAGSANRDERAFDRPGEFDLGRTPNNHLTFGYGPHFCIGAYLARVELHALLDGFRRLVGGIERRGTPERIYSTLFTGFSRLPVRLRGPGESGVSAGAGAAST</sequence>
<dbReference type="InterPro" id="IPR002397">
    <property type="entry name" value="Cyt_P450_B"/>
</dbReference>
<dbReference type="EMBL" id="JAGGMS010000001">
    <property type="protein sequence ID" value="MBP2183473.1"/>
    <property type="molecule type" value="Genomic_DNA"/>
</dbReference>
<dbReference type="Proteomes" id="UP000741013">
    <property type="component" value="Unassembled WGS sequence"/>
</dbReference>
<dbReference type="Pfam" id="PF00067">
    <property type="entry name" value="p450"/>
    <property type="match status" value="1"/>
</dbReference>
<reference evidence="3 4" key="1">
    <citation type="submission" date="2021-03" db="EMBL/GenBank/DDBJ databases">
        <title>Sequencing the genomes of 1000 actinobacteria strains.</title>
        <authorList>
            <person name="Klenk H.-P."/>
        </authorList>
    </citation>
    <scope>NUCLEOTIDE SEQUENCE [LARGE SCALE GENOMIC DNA]</scope>
    <source>
        <strain evidence="3 4">DSM 45510</strain>
    </source>
</reference>
<dbReference type="PANTHER" id="PTHR46696">
    <property type="entry name" value="P450, PUTATIVE (EUROFUNG)-RELATED"/>
    <property type="match status" value="1"/>
</dbReference>
<gene>
    <name evidence="3" type="ORF">JOM49_004999</name>
</gene>
<evidence type="ECO:0000256" key="1">
    <source>
        <dbReference type="ARBA" id="ARBA00010617"/>
    </source>
</evidence>
<dbReference type="PRINTS" id="PR00359">
    <property type="entry name" value="BP450"/>
</dbReference>
<name>A0ABS4PX89_9PSEU</name>
<keyword evidence="2" id="KW-0503">Monooxygenase</keyword>
<dbReference type="InterPro" id="IPR036396">
    <property type="entry name" value="Cyt_P450_sf"/>
</dbReference>
<evidence type="ECO:0000256" key="2">
    <source>
        <dbReference type="RuleBase" id="RU000461"/>
    </source>
</evidence>
<comment type="caution">
    <text evidence="3">The sequence shown here is derived from an EMBL/GenBank/DDBJ whole genome shotgun (WGS) entry which is preliminary data.</text>
</comment>
<keyword evidence="2" id="KW-0560">Oxidoreductase</keyword>
<keyword evidence="2" id="KW-0349">Heme</keyword>
<dbReference type="CDD" id="cd11033">
    <property type="entry name" value="CYP142-like"/>
    <property type="match status" value="1"/>
</dbReference>
<dbReference type="Gene3D" id="1.10.630.10">
    <property type="entry name" value="Cytochrome P450"/>
    <property type="match status" value="1"/>
</dbReference>
<protein>
    <submittedName>
        <fullName evidence="3">Cytochrome P450</fullName>
    </submittedName>
</protein>
<evidence type="ECO:0000313" key="4">
    <source>
        <dbReference type="Proteomes" id="UP000741013"/>
    </source>
</evidence>